<evidence type="ECO:0000259" key="7">
    <source>
        <dbReference type="PROSITE" id="PS50157"/>
    </source>
</evidence>
<feature type="domain" description="C2H2-type" evidence="7">
    <location>
        <begin position="28"/>
        <end position="51"/>
    </location>
</feature>
<dbReference type="Gene3D" id="3.30.160.60">
    <property type="entry name" value="Classic Zinc Finger"/>
    <property type="match status" value="2"/>
</dbReference>
<reference evidence="8 9" key="1">
    <citation type="submission" date="2024-08" db="EMBL/GenBank/DDBJ databases">
        <authorList>
            <person name="Cucini C."/>
            <person name="Frati F."/>
        </authorList>
    </citation>
    <scope>NUCLEOTIDE SEQUENCE [LARGE SCALE GENOMIC DNA]</scope>
</reference>
<feature type="region of interest" description="Disordered" evidence="6">
    <location>
        <begin position="232"/>
        <end position="259"/>
    </location>
</feature>
<dbReference type="PROSITE" id="PS50157">
    <property type="entry name" value="ZINC_FINGER_C2H2_2"/>
    <property type="match status" value="2"/>
</dbReference>
<evidence type="ECO:0000256" key="4">
    <source>
        <dbReference type="ARBA" id="ARBA00022833"/>
    </source>
</evidence>
<comment type="caution">
    <text evidence="8">The sequence shown here is derived from an EMBL/GenBank/DDBJ whole genome shotgun (WGS) entry which is preliminary data.</text>
</comment>
<sequence length="470" mass="52712">MLNVKATRTTNWNRHPRGQLTMDDDSWYQCKLCQERFRTTAELQKHKRVNHRPTAVVAKKSAPPPIPSPEEQSDSELIDEGSEQLACGSCRHQFDTRDPVVLHLLRQNRNENGALKCPYCVKVQLKKSDFLASKMELRTSPVRNLSMRRRSRSTGSNERPKRILDRQLLNKGKRRKPLVESTVSASPLALLDSLSSPAVPASPVSAQAIFKTTSSSSSSLRKRNFNRSFGVAYKQSDGTNGDRSTIDGEQRRSSEVLRSKKYSDAETPLKLPVLINDKPLTNDRLAVPRAREYDKSNITCQYCGFVANSFREVQFHINTHMAKSYPCEFCAAIYRSKQAVLKHTANHHAEEAKAKQLLSGTEPADYGDSSMGAGKVYLNGNSSSMTSELSGEEYDQLTNSNLDSSVMIHDETSASSHFHPQEEENAGTGYGFQEKYFSTDTDNALYENSQPHEFVMVDTSLEKVVDLANF</sequence>
<evidence type="ECO:0000256" key="2">
    <source>
        <dbReference type="ARBA" id="ARBA00022737"/>
    </source>
</evidence>
<dbReference type="InterPro" id="IPR013087">
    <property type="entry name" value="Znf_C2H2_type"/>
</dbReference>
<name>A0ABP1RTC7_9HEXA</name>
<keyword evidence="2" id="KW-0677">Repeat</keyword>
<keyword evidence="3 5" id="KW-0863">Zinc-finger</keyword>
<dbReference type="PANTHER" id="PTHR24379:SF121">
    <property type="entry name" value="C2H2-TYPE DOMAIN-CONTAINING PROTEIN"/>
    <property type="match status" value="1"/>
</dbReference>
<feature type="region of interest" description="Disordered" evidence="6">
    <location>
        <begin position="57"/>
        <end position="78"/>
    </location>
</feature>
<keyword evidence="1" id="KW-0479">Metal-binding</keyword>
<keyword evidence="4" id="KW-0862">Zinc</keyword>
<evidence type="ECO:0000256" key="5">
    <source>
        <dbReference type="PROSITE-ProRule" id="PRU00042"/>
    </source>
</evidence>
<organism evidence="8 9">
    <name type="scientific">Orchesella dallaii</name>
    <dbReference type="NCBI Taxonomy" id="48710"/>
    <lineage>
        <taxon>Eukaryota</taxon>
        <taxon>Metazoa</taxon>
        <taxon>Ecdysozoa</taxon>
        <taxon>Arthropoda</taxon>
        <taxon>Hexapoda</taxon>
        <taxon>Collembola</taxon>
        <taxon>Entomobryomorpha</taxon>
        <taxon>Entomobryoidea</taxon>
        <taxon>Orchesellidae</taxon>
        <taxon>Orchesellinae</taxon>
        <taxon>Orchesella</taxon>
    </lineage>
</organism>
<evidence type="ECO:0000256" key="1">
    <source>
        <dbReference type="ARBA" id="ARBA00022723"/>
    </source>
</evidence>
<evidence type="ECO:0000313" key="8">
    <source>
        <dbReference type="EMBL" id="CAL8135004.1"/>
    </source>
</evidence>
<evidence type="ECO:0000313" key="9">
    <source>
        <dbReference type="Proteomes" id="UP001642540"/>
    </source>
</evidence>
<proteinExistence type="predicted"/>
<feature type="compositionally biased region" description="Basic and acidic residues" evidence="6">
    <location>
        <begin position="244"/>
        <end position="259"/>
    </location>
</feature>
<dbReference type="EMBL" id="CAXLJM020000107">
    <property type="protein sequence ID" value="CAL8135004.1"/>
    <property type="molecule type" value="Genomic_DNA"/>
</dbReference>
<dbReference type="Proteomes" id="UP001642540">
    <property type="component" value="Unassembled WGS sequence"/>
</dbReference>
<dbReference type="SMART" id="SM00355">
    <property type="entry name" value="ZnF_C2H2"/>
    <property type="match status" value="3"/>
</dbReference>
<keyword evidence="9" id="KW-1185">Reference proteome</keyword>
<accession>A0ABP1RTC7</accession>
<feature type="region of interest" description="Disordered" evidence="6">
    <location>
        <begin position="141"/>
        <end position="180"/>
    </location>
</feature>
<gene>
    <name evidence="8" type="ORF">ODALV1_LOCUS25786</name>
</gene>
<evidence type="ECO:0000256" key="6">
    <source>
        <dbReference type="SAM" id="MobiDB-lite"/>
    </source>
</evidence>
<feature type="domain" description="C2H2-type" evidence="7">
    <location>
        <begin position="325"/>
        <end position="352"/>
    </location>
</feature>
<protein>
    <recommendedName>
        <fullName evidence="7">C2H2-type domain-containing protein</fullName>
    </recommendedName>
</protein>
<dbReference type="PROSITE" id="PS00028">
    <property type="entry name" value="ZINC_FINGER_C2H2_1"/>
    <property type="match status" value="2"/>
</dbReference>
<dbReference type="PANTHER" id="PTHR24379">
    <property type="entry name" value="KRAB AND ZINC FINGER DOMAIN-CONTAINING"/>
    <property type="match status" value="1"/>
</dbReference>
<evidence type="ECO:0000256" key="3">
    <source>
        <dbReference type="ARBA" id="ARBA00022771"/>
    </source>
</evidence>